<accession>A0A5B7GC36</accession>
<name>A0A5B7GC36_PORTR</name>
<protein>
    <submittedName>
        <fullName evidence="1">Uncharacterized protein</fullName>
    </submittedName>
</protein>
<comment type="caution">
    <text evidence="1">The sequence shown here is derived from an EMBL/GenBank/DDBJ whole genome shotgun (WGS) entry which is preliminary data.</text>
</comment>
<reference evidence="1 2" key="1">
    <citation type="submission" date="2019-05" db="EMBL/GenBank/DDBJ databases">
        <title>Another draft genome of Portunus trituberculatus and its Hox gene families provides insights of decapod evolution.</title>
        <authorList>
            <person name="Jeong J.-H."/>
            <person name="Song I."/>
            <person name="Kim S."/>
            <person name="Choi T."/>
            <person name="Kim D."/>
            <person name="Ryu S."/>
            <person name="Kim W."/>
        </authorList>
    </citation>
    <scope>NUCLEOTIDE SEQUENCE [LARGE SCALE GENOMIC DNA]</scope>
    <source>
        <tissue evidence="1">Muscle</tissue>
    </source>
</reference>
<evidence type="ECO:0000313" key="1">
    <source>
        <dbReference type="EMBL" id="MPC55219.1"/>
    </source>
</evidence>
<evidence type="ECO:0000313" key="2">
    <source>
        <dbReference type="Proteomes" id="UP000324222"/>
    </source>
</evidence>
<dbReference type="EMBL" id="VSRR010012987">
    <property type="protein sequence ID" value="MPC55219.1"/>
    <property type="molecule type" value="Genomic_DNA"/>
</dbReference>
<gene>
    <name evidence="1" type="ORF">E2C01_049151</name>
</gene>
<dbReference type="Proteomes" id="UP000324222">
    <property type="component" value="Unassembled WGS sequence"/>
</dbReference>
<proteinExistence type="predicted"/>
<keyword evidence="2" id="KW-1185">Reference proteome</keyword>
<organism evidence="1 2">
    <name type="scientific">Portunus trituberculatus</name>
    <name type="common">Swimming crab</name>
    <name type="synonym">Neptunus trituberculatus</name>
    <dbReference type="NCBI Taxonomy" id="210409"/>
    <lineage>
        <taxon>Eukaryota</taxon>
        <taxon>Metazoa</taxon>
        <taxon>Ecdysozoa</taxon>
        <taxon>Arthropoda</taxon>
        <taxon>Crustacea</taxon>
        <taxon>Multicrustacea</taxon>
        <taxon>Malacostraca</taxon>
        <taxon>Eumalacostraca</taxon>
        <taxon>Eucarida</taxon>
        <taxon>Decapoda</taxon>
        <taxon>Pleocyemata</taxon>
        <taxon>Brachyura</taxon>
        <taxon>Eubrachyura</taxon>
        <taxon>Portunoidea</taxon>
        <taxon>Portunidae</taxon>
        <taxon>Portuninae</taxon>
        <taxon>Portunus</taxon>
    </lineage>
</organism>
<sequence length="66" mass="8046">MWEQQRSKLEHKIARIFMTHECSECGTFSRCVKSKGRRRLARRRLWEVTRHRRTLQPPTPLPGRCR</sequence>
<dbReference type="AlphaFoldDB" id="A0A5B7GC36"/>